<dbReference type="Pfam" id="PF00004">
    <property type="entry name" value="AAA"/>
    <property type="match status" value="1"/>
</dbReference>
<dbReference type="InterPro" id="IPR027417">
    <property type="entry name" value="P-loop_NTPase"/>
</dbReference>
<protein>
    <recommendedName>
        <fullName evidence="3">AAA+ ATPase domain-containing protein</fullName>
    </recommendedName>
</protein>
<dbReference type="GO" id="GO:0005737">
    <property type="term" value="C:cytoplasm"/>
    <property type="evidence" value="ECO:0007669"/>
    <property type="project" value="TreeGrafter"/>
</dbReference>
<keyword evidence="1" id="KW-0547">Nucleotide-binding</keyword>
<evidence type="ECO:0000313" key="5">
    <source>
        <dbReference type="Proteomes" id="UP001141806"/>
    </source>
</evidence>
<accession>A0A9Q0KQP3</accession>
<gene>
    <name evidence="4" type="ORF">NE237_008101</name>
</gene>
<keyword evidence="5" id="KW-1185">Reference proteome</keyword>
<evidence type="ECO:0000313" key="4">
    <source>
        <dbReference type="EMBL" id="KAJ4974927.1"/>
    </source>
</evidence>
<dbReference type="Proteomes" id="UP001141806">
    <property type="component" value="Unassembled WGS sequence"/>
</dbReference>
<dbReference type="SMART" id="SM00382">
    <property type="entry name" value="AAA"/>
    <property type="match status" value="1"/>
</dbReference>
<name>A0A9Q0KQP3_9MAGN</name>
<comment type="caution">
    <text evidence="4">The sequence shown here is derived from an EMBL/GenBank/DDBJ whole genome shotgun (WGS) entry which is preliminary data.</text>
</comment>
<dbReference type="InterPro" id="IPR003593">
    <property type="entry name" value="AAA+_ATPase"/>
</dbReference>
<dbReference type="OrthoDB" id="10259832at2759"/>
<proteinExistence type="predicted"/>
<keyword evidence="2" id="KW-0067">ATP-binding</keyword>
<dbReference type="PANTHER" id="PTHR11638">
    <property type="entry name" value="ATP-DEPENDENT CLP PROTEASE"/>
    <property type="match status" value="1"/>
</dbReference>
<feature type="domain" description="AAA+ ATPase" evidence="3">
    <location>
        <begin position="41"/>
        <end position="148"/>
    </location>
</feature>
<evidence type="ECO:0000256" key="2">
    <source>
        <dbReference type="ARBA" id="ARBA00022840"/>
    </source>
</evidence>
<dbReference type="GO" id="GO:0034605">
    <property type="term" value="P:cellular response to heat"/>
    <property type="evidence" value="ECO:0007669"/>
    <property type="project" value="TreeGrafter"/>
</dbReference>
<dbReference type="CDD" id="cd00009">
    <property type="entry name" value="AAA"/>
    <property type="match status" value="1"/>
</dbReference>
<reference evidence="4" key="1">
    <citation type="journal article" date="2023" name="Plant J.">
        <title>The genome of the king protea, Protea cynaroides.</title>
        <authorList>
            <person name="Chang J."/>
            <person name="Duong T.A."/>
            <person name="Schoeman C."/>
            <person name="Ma X."/>
            <person name="Roodt D."/>
            <person name="Barker N."/>
            <person name="Li Z."/>
            <person name="Van de Peer Y."/>
            <person name="Mizrachi E."/>
        </authorList>
    </citation>
    <scope>NUCLEOTIDE SEQUENCE</scope>
    <source>
        <tissue evidence="4">Young leaves</tissue>
    </source>
</reference>
<evidence type="ECO:0000259" key="3">
    <source>
        <dbReference type="SMART" id="SM00382"/>
    </source>
</evidence>
<dbReference type="InterPro" id="IPR003959">
    <property type="entry name" value="ATPase_AAA_core"/>
</dbReference>
<dbReference type="PANTHER" id="PTHR11638:SF189">
    <property type="entry name" value="CLP R DOMAIN-CONTAINING PROTEIN"/>
    <property type="match status" value="1"/>
</dbReference>
<sequence length="149" mass="16078">MGTLLKYGDDLTQMAHEGKLDPVIGRQDETDKVMRILSKKRKNNPCLIGEPGVGKTVVAEGLAQLIVRAANIPLKLQGKKVISLDMGRLIAGSTKYGEFEERLTQVVDDVKQIEGEIILFIDEIQTLVGAGAGGHNALDAANYLETSSC</sequence>
<dbReference type="Gene3D" id="3.40.50.300">
    <property type="entry name" value="P-loop containing nucleotide triphosphate hydrolases"/>
    <property type="match status" value="1"/>
</dbReference>
<dbReference type="SUPFAM" id="SSF52540">
    <property type="entry name" value="P-loop containing nucleoside triphosphate hydrolases"/>
    <property type="match status" value="1"/>
</dbReference>
<evidence type="ECO:0000256" key="1">
    <source>
        <dbReference type="ARBA" id="ARBA00022741"/>
    </source>
</evidence>
<dbReference type="InterPro" id="IPR050130">
    <property type="entry name" value="ClpA_ClpB"/>
</dbReference>
<dbReference type="AlphaFoldDB" id="A0A9Q0KQP3"/>
<dbReference type="EMBL" id="JAMYWD010000004">
    <property type="protein sequence ID" value="KAJ4974927.1"/>
    <property type="molecule type" value="Genomic_DNA"/>
</dbReference>
<dbReference type="GO" id="GO:0005524">
    <property type="term" value="F:ATP binding"/>
    <property type="evidence" value="ECO:0007669"/>
    <property type="project" value="UniProtKB-KW"/>
</dbReference>
<dbReference type="GO" id="GO:0016887">
    <property type="term" value="F:ATP hydrolysis activity"/>
    <property type="evidence" value="ECO:0007669"/>
    <property type="project" value="InterPro"/>
</dbReference>
<organism evidence="4 5">
    <name type="scientific">Protea cynaroides</name>
    <dbReference type="NCBI Taxonomy" id="273540"/>
    <lineage>
        <taxon>Eukaryota</taxon>
        <taxon>Viridiplantae</taxon>
        <taxon>Streptophyta</taxon>
        <taxon>Embryophyta</taxon>
        <taxon>Tracheophyta</taxon>
        <taxon>Spermatophyta</taxon>
        <taxon>Magnoliopsida</taxon>
        <taxon>Proteales</taxon>
        <taxon>Proteaceae</taxon>
        <taxon>Protea</taxon>
    </lineage>
</organism>